<proteinExistence type="predicted"/>
<evidence type="ECO:0000313" key="1">
    <source>
        <dbReference type="EnsemblPlants" id="AVESA.00010b.r2.5DG0965330.1.CDS"/>
    </source>
</evidence>
<evidence type="ECO:0000313" key="2">
    <source>
        <dbReference type="Proteomes" id="UP001732700"/>
    </source>
</evidence>
<dbReference type="EnsemblPlants" id="AVESA.00010b.r2.5DG0965330.1">
    <property type="protein sequence ID" value="AVESA.00010b.r2.5DG0965330.1.CDS"/>
    <property type="gene ID" value="AVESA.00010b.r2.5DG0965330"/>
</dbReference>
<reference evidence="1" key="2">
    <citation type="submission" date="2025-09" db="UniProtKB">
        <authorList>
            <consortium name="EnsemblPlants"/>
        </authorList>
    </citation>
    <scope>IDENTIFICATION</scope>
</reference>
<dbReference type="Proteomes" id="UP001732700">
    <property type="component" value="Chromosome 5D"/>
</dbReference>
<keyword evidence="2" id="KW-1185">Reference proteome</keyword>
<reference evidence="1" key="1">
    <citation type="submission" date="2021-05" db="EMBL/GenBank/DDBJ databases">
        <authorList>
            <person name="Scholz U."/>
            <person name="Mascher M."/>
            <person name="Fiebig A."/>
        </authorList>
    </citation>
    <scope>NUCLEOTIDE SEQUENCE [LARGE SCALE GENOMIC DNA]</scope>
</reference>
<sequence length="354" mass="40601">MAASDERLTMVPKTVQVLAAAGEEPPSRYVRPEQDRQAGLVAADEMQEPIPLVDLSRLTDADELDKLRAALQTWGLFLVTNHGIEDSIMDAMMSASREFFRQPIEEKRKCSNRVEGKPFEREGYGNEKVVSQDQILDWHDRLHLTLEPEDERNFAKWPSHPESFREVLLEYASRTKEIRDVILRSIARILELDEDYFVNQISNKAPGLARFNYYPPCLRPDLVLGLKSHSDGGLLTILLVDEYVGGLQVQRDGKWYNVPTKPYTLVINLADCMEIMNNGIFRSPVHRVVTNAKKERLSLAVFYGVDEETVLEPAPGLLDDKRPSRYKKLKYKDFVVGLFQHLRQGTRFIETLKI</sequence>
<protein>
    <submittedName>
        <fullName evidence="1">Uncharacterized protein</fullName>
    </submittedName>
</protein>
<accession>A0ACD5YFA8</accession>
<organism evidence="1 2">
    <name type="scientific">Avena sativa</name>
    <name type="common">Oat</name>
    <dbReference type="NCBI Taxonomy" id="4498"/>
    <lineage>
        <taxon>Eukaryota</taxon>
        <taxon>Viridiplantae</taxon>
        <taxon>Streptophyta</taxon>
        <taxon>Embryophyta</taxon>
        <taxon>Tracheophyta</taxon>
        <taxon>Spermatophyta</taxon>
        <taxon>Magnoliopsida</taxon>
        <taxon>Liliopsida</taxon>
        <taxon>Poales</taxon>
        <taxon>Poaceae</taxon>
        <taxon>BOP clade</taxon>
        <taxon>Pooideae</taxon>
        <taxon>Poodae</taxon>
        <taxon>Poeae</taxon>
        <taxon>Poeae Chloroplast Group 1 (Aveneae type)</taxon>
        <taxon>Aveninae</taxon>
        <taxon>Avena</taxon>
    </lineage>
</organism>
<name>A0ACD5YFA8_AVESA</name>